<comment type="similarity">
    <text evidence="1">Belongs to the GatC family.</text>
</comment>
<comment type="subunit">
    <text evidence="1">Heterotrimer of A, B and C subunits.</text>
</comment>
<dbReference type="GO" id="GO:0005524">
    <property type="term" value="F:ATP binding"/>
    <property type="evidence" value="ECO:0007669"/>
    <property type="project" value="UniProtKB-KW"/>
</dbReference>
<keyword evidence="1" id="KW-0436">Ligase</keyword>
<keyword evidence="1" id="KW-0648">Protein biosynthesis</keyword>
<comment type="function">
    <text evidence="1">Allows the formation of correctly charged Asn-tRNA(Asn) or Gln-tRNA(Gln) through the transamidation of misacylated Asp-tRNA(Asn) or Glu-tRNA(Gln) in organisms which lack either or both of asparaginyl-tRNA or glutaminyl-tRNA synthetases. The reaction takes place in the presence of glutamine and ATP through an activated phospho-Asp-tRNA(Asn) or phospho-Glu-tRNA(Gln).</text>
</comment>
<dbReference type="Gene3D" id="1.10.20.60">
    <property type="entry name" value="Glu-tRNAGln amidotransferase C subunit, N-terminal domain"/>
    <property type="match status" value="1"/>
</dbReference>
<evidence type="ECO:0000256" key="1">
    <source>
        <dbReference type="HAMAP-Rule" id="MF_00122"/>
    </source>
</evidence>
<proteinExistence type="inferred from homology"/>
<dbReference type="NCBIfam" id="TIGR00135">
    <property type="entry name" value="gatC"/>
    <property type="match status" value="1"/>
</dbReference>
<evidence type="ECO:0000313" key="2">
    <source>
        <dbReference type="EMBL" id="OGD62692.1"/>
    </source>
</evidence>
<reference evidence="2 3" key="1">
    <citation type="journal article" date="2016" name="Nat. Commun.">
        <title>Thousands of microbial genomes shed light on interconnected biogeochemical processes in an aquifer system.</title>
        <authorList>
            <person name="Anantharaman K."/>
            <person name="Brown C.T."/>
            <person name="Hug L.A."/>
            <person name="Sharon I."/>
            <person name="Castelle C.J."/>
            <person name="Probst A.J."/>
            <person name="Thomas B.C."/>
            <person name="Singh A."/>
            <person name="Wilkins M.J."/>
            <person name="Karaoz U."/>
            <person name="Brodie E.L."/>
            <person name="Williams K.H."/>
            <person name="Hubbard S.S."/>
            <person name="Banfield J.F."/>
        </authorList>
    </citation>
    <scope>NUCLEOTIDE SEQUENCE [LARGE SCALE GENOMIC DNA]</scope>
</reference>
<sequence>MAKTNLLSQEQVKHIAKLANLELTEQEVSLFQKQLSQILDYFELLKAVDTKNTEETSQVTGLKNVFREDVTLPSLAVEKALKNAKKQHNNYFQVPAVLNHE</sequence>
<dbReference type="GO" id="GO:0050567">
    <property type="term" value="F:glutaminyl-tRNA synthase (glutamine-hydrolyzing) activity"/>
    <property type="evidence" value="ECO:0007669"/>
    <property type="project" value="UniProtKB-UniRule"/>
</dbReference>
<comment type="catalytic activity">
    <reaction evidence="1">
        <text>L-glutamyl-tRNA(Gln) + L-glutamine + ATP + H2O = L-glutaminyl-tRNA(Gln) + L-glutamate + ADP + phosphate + H(+)</text>
        <dbReference type="Rhea" id="RHEA:17521"/>
        <dbReference type="Rhea" id="RHEA-COMP:9681"/>
        <dbReference type="Rhea" id="RHEA-COMP:9684"/>
        <dbReference type="ChEBI" id="CHEBI:15377"/>
        <dbReference type="ChEBI" id="CHEBI:15378"/>
        <dbReference type="ChEBI" id="CHEBI:29985"/>
        <dbReference type="ChEBI" id="CHEBI:30616"/>
        <dbReference type="ChEBI" id="CHEBI:43474"/>
        <dbReference type="ChEBI" id="CHEBI:58359"/>
        <dbReference type="ChEBI" id="CHEBI:78520"/>
        <dbReference type="ChEBI" id="CHEBI:78521"/>
        <dbReference type="ChEBI" id="CHEBI:456216"/>
    </reaction>
</comment>
<dbReference type="Proteomes" id="UP000177006">
    <property type="component" value="Unassembled WGS sequence"/>
</dbReference>
<dbReference type="GO" id="GO:0006412">
    <property type="term" value="P:translation"/>
    <property type="evidence" value="ECO:0007669"/>
    <property type="project" value="UniProtKB-UniRule"/>
</dbReference>
<comment type="catalytic activity">
    <reaction evidence="1">
        <text>L-aspartyl-tRNA(Asn) + L-glutamine + ATP + H2O = L-asparaginyl-tRNA(Asn) + L-glutamate + ADP + phosphate + 2 H(+)</text>
        <dbReference type="Rhea" id="RHEA:14513"/>
        <dbReference type="Rhea" id="RHEA-COMP:9674"/>
        <dbReference type="Rhea" id="RHEA-COMP:9677"/>
        <dbReference type="ChEBI" id="CHEBI:15377"/>
        <dbReference type="ChEBI" id="CHEBI:15378"/>
        <dbReference type="ChEBI" id="CHEBI:29985"/>
        <dbReference type="ChEBI" id="CHEBI:30616"/>
        <dbReference type="ChEBI" id="CHEBI:43474"/>
        <dbReference type="ChEBI" id="CHEBI:58359"/>
        <dbReference type="ChEBI" id="CHEBI:78515"/>
        <dbReference type="ChEBI" id="CHEBI:78516"/>
        <dbReference type="ChEBI" id="CHEBI:456216"/>
    </reaction>
</comment>
<dbReference type="SUPFAM" id="SSF141000">
    <property type="entry name" value="Glu-tRNAGln amidotransferase C subunit"/>
    <property type="match status" value="1"/>
</dbReference>
<keyword evidence="1" id="KW-0067">ATP-binding</keyword>
<evidence type="ECO:0000313" key="3">
    <source>
        <dbReference type="Proteomes" id="UP000177006"/>
    </source>
</evidence>
<dbReference type="Pfam" id="PF02686">
    <property type="entry name" value="GatC"/>
    <property type="match status" value="1"/>
</dbReference>
<accession>A0A1F5E5L5</accession>
<keyword evidence="2" id="KW-0808">Transferase</keyword>
<dbReference type="InterPro" id="IPR003837">
    <property type="entry name" value="GatC"/>
</dbReference>
<dbReference type="GO" id="GO:0006450">
    <property type="term" value="P:regulation of translational fidelity"/>
    <property type="evidence" value="ECO:0007669"/>
    <property type="project" value="InterPro"/>
</dbReference>
<dbReference type="AlphaFoldDB" id="A0A1F5E5L5"/>
<name>A0A1F5E5L5_9BACT</name>
<gene>
    <name evidence="1" type="primary">gatC</name>
    <name evidence="2" type="ORF">A2160_03975</name>
</gene>
<dbReference type="PANTHER" id="PTHR15004">
    <property type="entry name" value="GLUTAMYL-TRNA(GLN) AMIDOTRANSFERASE SUBUNIT C, MITOCHONDRIAL"/>
    <property type="match status" value="1"/>
</dbReference>
<dbReference type="GO" id="GO:0016740">
    <property type="term" value="F:transferase activity"/>
    <property type="evidence" value="ECO:0007669"/>
    <property type="project" value="UniProtKB-KW"/>
</dbReference>
<dbReference type="STRING" id="1797457.A2160_03975"/>
<dbReference type="GO" id="GO:0070681">
    <property type="term" value="P:glutaminyl-tRNAGln biosynthesis via transamidation"/>
    <property type="evidence" value="ECO:0007669"/>
    <property type="project" value="TreeGrafter"/>
</dbReference>
<keyword evidence="1" id="KW-0547">Nucleotide-binding</keyword>
<dbReference type="EMBL" id="MEZK01000018">
    <property type="protein sequence ID" value="OGD62692.1"/>
    <property type="molecule type" value="Genomic_DNA"/>
</dbReference>
<protein>
    <recommendedName>
        <fullName evidence="1">Aspartyl/glutamyl-tRNA(Asn/Gln) amidotransferase subunit C</fullName>
        <shortName evidence="1">Asp/Glu-ADT subunit C</shortName>
        <ecNumber evidence="1">6.3.5.-</ecNumber>
    </recommendedName>
</protein>
<organism evidence="2 3">
    <name type="scientific">Candidatus Beckwithbacteria bacterium RBG_13_42_9</name>
    <dbReference type="NCBI Taxonomy" id="1797457"/>
    <lineage>
        <taxon>Bacteria</taxon>
        <taxon>Candidatus Beckwithiibacteriota</taxon>
    </lineage>
</organism>
<dbReference type="PANTHER" id="PTHR15004:SF0">
    <property type="entry name" value="GLUTAMYL-TRNA(GLN) AMIDOTRANSFERASE SUBUNIT C, MITOCHONDRIAL"/>
    <property type="match status" value="1"/>
</dbReference>
<comment type="caution">
    <text evidence="2">The sequence shown here is derived from an EMBL/GenBank/DDBJ whole genome shotgun (WGS) entry which is preliminary data.</text>
</comment>
<dbReference type="HAMAP" id="MF_00122">
    <property type="entry name" value="GatC"/>
    <property type="match status" value="1"/>
</dbReference>
<dbReference type="EC" id="6.3.5.-" evidence="1"/>
<dbReference type="InterPro" id="IPR036113">
    <property type="entry name" value="Asp/Glu-ADT_sf_sub_c"/>
</dbReference>
<dbReference type="GO" id="GO:0050566">
    <property type="term" value="F:asparaginyl-tRNA synthase (glutamine-hydrolyzing) activity"/>
    <property type="evidence" value="ECO:0007669"/>
    <property type="project" value="RHEA"/>
</dbReference>